<reference evidence="1 2" key="1">
    <citation type="submission" date="2021-08" db="EMBL/GenBank/DDBJ databases">
        <title>Draft genome sequence of Spirulina subsalsa with high tolerance to salinity and hype-accumulation of phycocyanin.</title>
        <authorList>
            <person name="Pei H."/>
            <person name="Jiang L."/>
        </authorList>
    </citation>
    <scope>NUCLEOTIDE SEQUENCE [LARGE SCALE GENOMIC DNA]</scope>
    <source>
        <strain evidence="1 2">FACHB-351</strain>
    </source>
</reference>
<accession>A0ABT3LB55</accession>
<evidence type="ECO:0000313" key="2">
    <source>
        <dbReference type="Proteomes" id="UP001526426"/>
    </source>
</evidence>
<organism evidence="1 2">
    <name type="scientific">Spirulina subsalsa FACHB-351</name>
    <dbReference type="NCBI Taxonomy" id="234711"/>
    <lineage>
        <taxon>Bacteria</taxon>
        <taxon>Bacillati</taxon>
        <taxon>Cyanobacteriota</taxon>
        <taxon>Cyanophyceae</taxon>
        <taxon>Spirulinales</taxon>
        <taxon>Spirulinaceae</taxon>
        <taxon>Spirulina</taxon>
    </lineage>
</organism>
<evidence type="ECO:0000313" key="1">
    <source>
        <dbReference type="EMBL" id="MCW6038749.1"/>
    </source>
</evidence>
<dbReference type="Proteomes" id="UP001526426">
    <property type="component" value="Unassembled WGS sequence"/>
</dbReference>
<dbReference type="EMBL" id="JAIHOM010000171">
    <property type="protein sequence ID" value="MCW6038749.1"/>
    <property type="molecule type" value="Genomic_DNA"/>
</dbReference>
<dbReference type="RefSeq" id="WP_265266673.1">
    <property type="nucleotide sequence ID" value="NZ_JAIHOM010000171.1"/>
</dbReference>
<keyword evidence="2" id="KW-1185">Reference proteome</keyword>
<comment type="caution">
    <text evidence="1">The sequence shown here is derived from an EMBL/GenBank/DDBJ whole genome shotgun (WGS) entry which is preliminary data.</text>
</comment>
<protein>
    <recommendedName>
        <fullName evidence="3">SHOCT domain-containing protein</fullName>
    </recommendedName>
</protein>
<gene>
    <name evidence="1" type="ORF">K4A83_21110</name>
</gene>
<sequence>MKEGRPIWENLSEADQAQLQHLKQVIEKAVEDGVVTKGEYEEIKRVLWADKKASPAELGLINELIHQKIARGELEWGWS</sequence>
<evidence type="ECO:0008006" key="3">
    <source>
        <dbReference type="Google" id="ProtNLM"/>
    </source>
</evidence>
<name>A0ABT3LB55_9CYAN</name>
<proteinExistence type="predicted"/>